<dbReference type="PROSITE" id="PS00636">
    <property type="entry name" value="DNAJ_1"/>
    <property type="match status" value="1"/>
</dbReference>
<feature type="transmembrane region" description="Helical" evidence="13">
    <location>
        <begin position="1305"/>
        <end position="1327"/>
    </location>
</feature>
<evidence type="ECO:0000256" key="2">
    <source>
        <dbReference type="ARBA" id="ARBA00020921"/>
    </source>
</evidence>
<evidence type="ECO:0000259" key="14">
    <source>
        <dbReference type="PROSITE" id="PS50076"/>
    </source>
</evidence>
<keyword evidence="6 13" id="KW-1133">Transmembrane helix</keyword>
<evidence type="ECO:0000313" key="15">
    <source>
        <dbReference type="EMBL" id="ULU04888.1"/>
    </source>
</evidence>
<keyword evidence="8 13" id="KW-0472">Membrane</keyword>
<evidence type="ECO:0000256" key="3">
    <source>
        <dbReference type="ARBA" id="ARBA00022692"/>
    </source>
</evidence>
<dbReference type="Gene3D" id="1.10.287.110">
    <property type="entry name" value="DnaJ domain"/>
    <property type="match status" value="1"/>
</dbReference>
<dbReference type="InterPro" id="IPR059030">
    <property type="entry name" value="TPR_Epg5_mid"/>
</dbReference>
<reference evidence="15 16" key="1">
    <citation type="submission" date="2022-05" db="EMBL/GenBank/DDBJ databases">
        <title>Chromosome-level reference genomes for two strains of Caenorhabditis briggsae: an improved platform for comparative genomics.</title>
        <authorList>
            <person name="Stevens L."/>
            <person name="Andersen E.C."/>
        </authorList>
    </citation>
    <scope>NUCLEOTIDE SEQUENCE [LARGE SCALE GENOMIC DNA]</scope>
    <source>
        <strain evidence="15">QX1410_ONT</strain>
        <tissue evidence="15">Whole-organism</tissue>
    </source>
</reference>
<dbReference type="EMBL" id="CP090892">
    <property type="protein sequence ID" value="ULU04888.1"/>
    <property type="molecule type" value="Genomic_DNA"/>
</dbReference>
<evidence type="ECO:0000256" key="8">
    <source>
        <dbReference type="ARBA" id="ARBA00023136"/>
    </source>
</evidence>
<proteinExistence type="predicted"/>
<evidence type="ECO:0000256" key="1">
    <source>
        <dbReference type="ARBA" id="ARBA00004163"/>
    </source>
</evidence>
<feature type="compositionally biased region" description="Basic and acidic residues" evidence="12">
    <location>
        <begin position="1357"/>
        <end position="1371"/>
    </location>
</feature>
<organism evidence="15 16">
    <name type="scientific">Caenorhabditis briggsae</name>
    <dbReference type="NCBI Taxonomy" id="6238"/>
    <lineage>
        <taxon>Eukaryota</taxon>
        <taxon>Metazoa</taxon>
        <taxon>Ecdysozoa</taxon>
        <taxon>Nematoda</taxon>
        <taxon>Chromadorea</taxon>
        <taxon>Rhabditida</taxon>
        <taxon>Rhabditina</taxon>
        <taxon>Rhabditomorpha</taxon>
        <taxon>Rhabditoidea</taxon>
        <taxon>Rhabditidae</taxon>
        <taxon>Peloderinae</taxon>
        <taxon>Caenorhabditis</taxon>
    </lineage>
</organism>
<protein>
    <recommendedName>
        <fullName evidence="2">DnaJ homolog subfamily C member 16</fullName>
    </recommendedName>
    <alternativeName>
        <fullName evidence="11">Endoplasmic reticulum DNA J domain-containing protein 8</fullName>
    </alternativeName>
</protein>
<evidence type="ECO:0000256" key="7">
    <source>
        <dbReference type="ARBA" id="ARBA00023006"/>
    </source>
</evidence>
<feature type="domain" description="J" evidence="14">
    <location>
        <begin position="798"/>
        <end position="862"/>
    </location>
</feature>
<dbReference type="CDD" id="cd02963">
    <property type="entry name" value="TRX_DnaJ"/>
    <property type="match status" value="1"/>
</dbReference>
<dbReference type="GO" id="GO:0006914">
    <property type="term" value="P:autophagy"/>
    <property type="evidence" value="ECO:0007669"/>
    <property type="project" value="UniProtKB-KW"/>
</dbReference>
<dbReference type="PRINTS" id="PR00625">
    <property type="entry name" value="JDOMAIN"/>
</dbReference>
<dbReference type="Gene3D" id="3.40.30.10">
    <property type="entry name" value="Glutaredoxin"/>
    <property type="match status" value="1"/>
</dbReference>
<evidence type="ECO:0000256" key="11">
    <source>
        <dbReference type="ARBA" id="ARBA00035043"/>
    </source>
</evidence>
<evidence type="ECO:0000256" key="10">
    <source>
        <dbReference type="ARBA" id="ARBA00035002"/>
    </source>
</evidence>
<comment type="subcellular location">
    <subcellularLocation>
        <location evidence="1">Endoplasmic reticulum membrane</location>
        <topology evidence="1">Single-pass type IV membrane protein</topology>
    </subcellularLocation>
</comment>
<dbReference type="InterPro" id="IPR036869">
    <property type="entry name" value="J_dom_sf"/>
</dbReference>
<dbReference type="SMART" id="SM00271">
    <property type="entry name" value="DnaJ"/>
    <property type="match status" value="1"/>
</dbReference>
<name>A0AAE9DJI5_CAEBR</name>
<dbReference type="Pfam" id="PF00226">
    <property type="entry name" value="DnaJ"/>
    <property type="match status" value="1"/>
</dbReference>
<gene>
    <name evidence="15" type="ORF">L3Y34_017558</name>
</gene>
<sequence length="1591" mass="182137">MQTNAPYSTSIARHSRLGMQQAAAGLPPHQFAALLPIAFANLASQPDPSSPLHSLCLQHVLFFVFHHFPDNIVNGLDLALEGCNTNSTPASLLDAIVDKLEATDYLKKKSSFDLGAAKADECASVLSKRLDEARTKLPNFYGIWSRYLDSITRLAQLFLFVPIRDGYEPNQAVSILQRECYEYFARVAAVFSPLIAPYSPTHPPFSPSHETQAMLVLDRFVEFLSALHYNSSIPPGMQNIQSLVWQFYCEKLSMLTHGTEHYYGVIERQLVRLNWQALWPSRLAITAMETCLDTRSKDCASFVSQIVVRIPWNSILQTMHEDSRTSYMASLFGVLVRLASRAGNYDKVRASLLELTKSLSLRQDWNIISLEDASNIAMAVTKSLPSDSLSHPIEIVSVIQVIWRKICCFVAREPYSEVSLQKQKLWMQTECALLLKADSTQIPAAYNSLVSDVNALAVNHSNLREFRVVTRELTAMWKNITDTKLGESLVRLWTEYLLTNPSSPLVLTSVNTVIDSLNADQLTTALKVIEKIIRAYFLRTDSNWTELMHWIQFPNGSLKSIKSYLMTVPSSENKVQMLPLTLRVFMDYGGSDDNKFFDLHYYVVSIRPKHVTSEPGFMCLLARLIQWIAHRSPTLPAHFAPTDDLLPPLIRFLGKASKDESSFLTALISSKKTSHSPKMRVVLQILELYLTQQTLGEGKRPRCDANSPVLNSRITTLKDLAQQKSNQNMSNAFNKATAYFVQIDTYHIGSSSKLLLEIGRAAFGDRFLSDGGLTMVLLRIGVPLLLLAVVAQCAEKGDPYEVLGISRRASPKEIKSAYKNLAKEWHPDKRKDDAASTRFMEIAEAYEVLSDPVRKERYDRFGTFDDVKHFEDNAERARSFYGFNGFHGFGGFGFDENVFEYKYRMSYQQYQFKILEQSNTKPYIVYIYSNYCQMCYRFHPQWKQVIADLEPLGYGVATVNGNREQNLMEKMRISHVPALVAIVEGRIIPMRVDNSFSDRSIVAFAQKVIPSYFMTKINSGIMLTRFVEQWKSTNKISVIILGAAVNPRIRYLLAAMKHSHFARFAYVSLAEQSEDVRILRESVDIKCVQCENILIYGDMEHEDAVDRLSISEAKKLTMEALDEFIERNKMLTLPRISSQVMLDEVCPVSSRSPRHLCVLLPVTSHSSEAEHVDAFRRYVKDTQTMWKGKNVRFAYIYVDRQKDWMKPFAEKRKGELKNEGRDLLVFWRLEYKKARFAWLEGAWTGNKETDDVIMNVVEQKKRLDETCTVGNINDEFGLSVFTKVSRAFWRMWEVVWFHVSNEETYMFLSAVGTLFMIMSIGWIFSYFSEKPSDIKKRKPKANDVADLTGDPTTGNDWHPDDPNTKKKEGDNGKQSNGKSKWAVAMKPLIHELRAETYFGMIRLLKPGCRSMILLVDEENKESLINKFSQYVYPLRNNKTFSFGFLIVPKNLDWFRKLLEHTLPTDGKPTPEPDASQSMYKRLKLINHRHTIGTVLTLCGWKLYFSIYHPKHVELSRRNFIDTDEDPSSDDEASYRNDEFASMGEKKKLHRSSSQRGVNMENVLDGFPNWMDRLLEGSIRRYYIPEWPDNLK</sequence>
<dbReference type="Pfam" id="PF00085">
    <property type="entry name" value="Thioredoxin"/>
    <property type="match status" value="1"/>
</dbReference>
<dbReference type="GO" id="GO:0005789">
    <property type="term" value="C:endoplasmic reticulum membrane"/>
    <property type="evidence" value="ECO:0007669"/>
    <property type="project" value="UniProtKB-SubCell"/>
</dbReference>
<dbReference type="Pfam" id="PF26103">
    <property type="entry name" value="TPR_Epg5"/>
    <property type="match status" value="1"/>
</dbReference>
<dbReference type="PANTHER" id="PTHR44303">
    <property type="entry name" value="DNAJ HOMOLOG SUBFAMILY C MEMBER 16"/>
    <property type="match status" value="1"/>
</dbReference>
<evidence type="ECO:0000256" key="12">
    <source>
        <dbReference type="SAM" id="MobiDB-lite"/>
    </source>
</evidence>
<accession>A0AAE9DJI5</accession>
<evidence type="ECO:0000256" key="9">
    <source>
        <dbReference type="ARBA" id="ARBA00023180"/>
    </source>
</evidence>
<dbReference type="CDD" id="cd06257">
    <property type="entry name" value="DnaJ"/>
    <property type="match status" value="1"/>
</dbReference>
<keyword evidence="7" id="KW-0072">Autophagy</keyword>
<keyword evidence="9" id="KW-0325">Glycoprotein</keyword>
<evidence type="ECO:0000256" key="4">
    <source>
        <dbReference type="ARBA" id="ARBA00022729"/>
    </source>
</evidence>
<keyword evidence="5" id="KW-0256">Endoplasmic reticulum</keyword>
<dbReference type="PROSITE" id="PS50076">
    <property type="entry name" value="DNAJ_2"/>
    <property type="match status" value="1"/>
</dbReference>
<evidence type="ECO:0000256" key="13">
    <source>
        <dbReference type="SAM" id="Phobius"/>
    </source>
</evidence>
<dbReference type="InterPro" id="IPR018253">
    <property type="entry name" value="DnaJ_domain_CS"/>
</dbReference>
<dbReference type="InterPro" id="IPR052448">
    <property type="entry name" value="DnaJ_C16_autophagy_reg"/>
</dbReference>
<dbReference type="InterPro" id="IPR043361">
    <property type="entry name" value="DNAJC16_TRX"/>
</dbReference>
<feature type="region of interest" description="Disordered" evidence="12">
    <location>
        <begin position="1338"/>
        <end position="1379"/>
    </location>
</feature>
<dbReference type="InterPro" id="IPR013766">
    <property type="entry name" value="Thioredoxin_domain"/>
</dbReference>
<keyword evidence="3 13" id="KW-0812">Transmembrane</keyword>
<evidence type="ECO:0000256" key="6">
    <source>
        <dbReference type="ARBA" id="ARBA00022989"/>
    </source>
</evidence>
<dbReference type="SUPFAM" id="SSF52833">
    <property type="entry name" value="Thioredoxin-like"/>
    <property type="match status" value="1"/>
</dbReference>
<dbReference type="InterPro" id="IPR036249">
    <property type="entry name" value="Thioredoxin-like_sf"/>
</dbReference>
<dbReference type="SUPFAM" id="SSF46565">
    <property type="entry name" value="Chaperone J-domain"/>
    <property type="match status" value="1"/>
</dbReference>
<dbReference type="PANTHER" id="PTHR44303:SF2">
    <property type="entry name" value="DNAJ HOMOLOG SUBFAMILY C MEMBER 16"/>
    <property type="match status" value="1"/>
</dbReference>
<keyword evidence="4" id="KW-0732">Signal</keyword>
<evidence type="ECO:0000256" key="5">
    <source>
        <dbReference type="ARBA" id="ARBA00022824"/>
    </source>
</evidence>
<evidence type="ECO:0000313" key="16">
    <source>
        <dbReference type="Proteomes" id="UP000827892"/>
    </source>
</evidence>
<dbReference type="Proteomes" id="UP000827892">
    <property type="component" value="Chromosome II"/>
</dbReference>
<comment type="function">
    <text evidence="10">Plays an important role in regulating the size of autophagosomes during the formation process.</text>
</comment>
<dbReference type="InterPro" id="IPR001623">
    <property type="entry name" value="DnaJ_domain"/>
</dbReference>